<feature type="region of interest" description="Disordered" evidence="1">
    <location>
        <begin position="110"/>
        <end position="151"/>
    </location>
</feature>
<proteinExistence type="predicted"/>
<organism evidence="2 3">
    <name type="scientific">Pocillopora damicornis</name>
    <name type="common">Cauliflower coral</name>
    <name type="synonym">Millepora damicornis</name>
    <dbReference type="NCBI Taxonomy" id="46731"/>
    <lineage>
        <taxon>Eukaryota</taxon>
        <taxon>Metazoa</taxon>
        <taxon>Cnidaria</taxon>
        <taxon>Anthozoa</taxon>
        <taxon>Hexacorallia</taxon>
        <taxon>Scleractinia</taxon>
        <taxon>Astrocoeniina</taxon>
        <taxon>Pocilloporidae</taxon>
        <taxon>Pocillopora</taxon>
    </lineage>
</organism>
<name>A0A3M6TWT9_POCDA</name>
<feature type="region of interest" description="Disordered" evidence="1">
    <location>
        <begin position="1"/>
        <end position="25"/>
    </location>
</feature>
<protein>
    <submittedName>
        <fullName evidence="2">Uncharacterized protein</fullName>
    </submittedName>
</protein>
<dbReference type="Proteomes" id="UP000275408">
    <property type="component" value="Unassembled WGS sequence"/>
</dbReference>
<evidence type="ECO:0000256" key="1">
    <source>
        <dbReference type="SAM" id="MobiDB-lite"/>
    </source>
</evidence>
<sequence length="209" mass="24597">MKPRKHWKTSSPQKETSGRNVHQRAFHKNFYSKTFKLARSNQTSKQDATLIKKGTKENPIQVDQMHTKELDRTRHRKNFTCYQCRRMDGHSLDECGEISLRCTAYKKMGHLARSSKNPKRSDKKAHNLRAGWINEETSSDDEKEPVYSRNKQDSSVLVNLNGWKTKMIMDTACKYNIIFSELYKSQFKHYELKKTKKRFVAYGQKDALN</sequence>
<feature type="compositionally biased region" description="Polar residues" evidence="1">
    <location>
        <begin position="9"/>
        <end position="20"/>
    </location>
</feature>
<comment type="caution">
    <text evidence="2">The sequence shown here is derived from an EMBL/GenBank/DDBJ whole genome shotgun (WGS) entry which is preliminary data.</text>
</comment>
<accession>A0A3M6TWT9</accession>
<feature type="compositionally biased region" description="Basic residues" evidence="1">
    <location>
        <begin position="116"/>
        <end position="127"/>
    </location>
</feature>
<evidence type="ECO:0000313" key="2">
    <source>
        <dbReference type="EMBL" id="RMX45850.1"/>
    </source>
</evidence>
<reference evidence="2 3" key="1">
    <citation type="journal article" date="2018" name="Sci. Rep.">
        <title>Comparative analysis of the Pocillopora damicornis genome highlights role of immune system in coral evolution.</title>
        <authorList>
            <person name="Cunning R."/>
            <person name="Bay R.A."/>
            <person name="Gillette P."/>
            <person name="Baker A.C."/>
            <person name="Traylor-Knowles N."/>
        </authorList>
    </citation>
    <scope>NUCLEOTIDE SEQUENCE [LARGE SCALE GENOMIC DNA]</scope>
    <source>
        <strain evidence="2">RSMAS</strain>
        <tissue evidence="2">Whole animal</tissue>
    </source>
</reference>
<keyword evidence="3" id="KW-1185">Reference proteome</keyword>
<dbReference type="AlphaFoldDB" id="A0A3M6TWT9"/>
<evidence type="ECO:0000313" key="3">
    <source>
        <dbReference type="Proteomes" id="UP000275408"/>
    </source>
</evidence>
<dbReference type="EMBL" id="RCHS01002760">
    <property type="protein sequence ID" value="RMX45850.1"/>
    <property type="molecule type" value="Genomic_DNA"/>
</dbReference>
<gene>
    <name evidence="2" type="ORF">pdam_00024362</name>
</gene>